<dbReference type="Proteomes" id="UP000272400">
    <property type="component" value="Unassembled WGS sequence"/>
</dbReference>
<evidence type="ECO:0000313" key="2">
    <source>
        <dbReference type="Proteomes" id="UP000272400"/>
    </source>
</evidence>
<proteinExistence type="predicted"/>
<evidence type="ECO:0000313" key="1">
    <source>
        <dbReference type="EMBL" id="ROO87724.1"/>
    </source>
</evidence>
<protein>
    <submittedName>
        <fullName evidence="1">Uncharacterized protein</fullName>
    </submittedName>
</protein>
<dbReference type="EMBL" id="RJKE01000001">
    <property type="protein sequence ID" value="ROO87724.1"/>
    <property type="molecule type" value="Genomic_DNA"/>
</dbReference>
<accession>A0A3N1D2G1</accession>
<name>A0A3N1D2G1_9ACTN</name>
<gene>
    <name evidence="1" type="ORF">EDD29_5356</name>
</gene>
<comment type="caution">
    <text evidence="1">The sequence shown here is derived from an EMBL/GenBank/DDBJ whole genome shotgun (WGS) entry which is preliminary data.</text>
</comment>
<reference evidence="1 2" key="1">
    <citation type="submission" date="2018-11" db="EMBL/GenBank/DDBJ databases">
        <title>Sequencing the genomes of 1000 actinobacteria strains.</title>
        <authorList>
            <person name="Klenk H.-P."/>
        </authorList>
    </citation>
    <scope>NUCLEOTIDE SEQUENCE [LARGE SCALE GENOMIC DNA]</scope>
    <source>
        <strain evidence="1 2">DSM 44254</strain>
    </source>
</reference>
<organism evidence="1 2">
    <name type="scientific">Actinocorallia herbida</name>
    <dbReference type="NCBI Taxonomy" id="58109"/>
    <lineage>
        <taxon>Bacteria</taxon>
        <taxon>Bacillati</taxon>
        <taxon>Actinomycetota</taxon>
        <taxon>Actinomycetes</taxon>
        <taxon>Streptosporangiales</taxon>
        <taxon>Thermomonosporaceae</taxon>
        <taxon>Actinocorallia</taxon>
    </lineage>
</organism>
<dbReference type="PROSITE" id="PS51257">
    <property type="entry name" value="PROKAR_LIPOPROTEIN"/>
    <property type="match status" value="1"/>
</dbReference>
<keyword evidence="2" id="KW-1185">Reference proteome</keyword>
<sequence length="36" mass="3418">MERLTILAGTALALALVSGCGADDTGKAAEAPMGAA</sequence>
<dbReference type="AlphaFoldDB" id="A0A3N1D2G1"/>